<keyword evidence="1" id="KW-0812">Transmembrane</keyword>
<dbReference type="GO" id="GO:0019867">
    <property type="term" value="C:outer membrane"/>
    <property type="evidence" value="ECO:0007669"/>
    <property type="project" value="InterPro"/>
</dbReference>
<evidence type="ECO:0000256" key="1">
    <source>
        <dbReference type="SAM" id="Phobius"/>
    </source>
</evidence>
<name>A0A3G9EEZ9_9ALTE</name>
<dbReference type="Pfam" id="PF03922">
    <property type="entry name" value="OmpW"/>
    <property type="match status" value="1"/>
</dbReference>
<dbReference type="Gene3D" id="2.40.160.20">
    <property type="match status" value="1"/>
</dbReference>
<dbReference type="InterPro" id="IPR011250">
    <property type="entry name" value="OMP/PagP_B-barrel"/>
</dbReference>
<proteinExistence type="predicted"/>
<gene>
    <name evidence="2" type="primary">OmpW</name>
</gene>
<dbReference type="AlphaFoldDB" id="A0A3G9EEZ9"/>
<keyword evidence="1" id="KW-1133">Transmembrane helix</keyword>
<accession>A0A3G9EEZ9</accession>
<dbReference type="PANTHER" id="PTHR36920">
    <property type="match status" value="1"/>
</dbReference>
<feature type="transmembrane region" description="Helical" evidence="1">
    <location>
        <begin position="32"/>
        <end position="52"/>
    </location>
</feature>
<dbReference type="InterPro" id="IPR005618">
    <property type="entry name" value="OMPW"/>
</dbReference>
<protein>
    <submittedName>
        <fullName evidence="2">Outer membrane protein W</fullName>
    </submittedName>
</protein>
<organism evidence="2">
    <name type="scientific">Alteromonadaceae bacterium PE-TB08W</name>
    <dbReference type="NCBI Taxonomy" id="1199097"/>
    <lineage>
        <taxon>Bacteria</taxon>
        <taxon>Pseudomonadati</taxon>
        <taxon>Pseudomonadota</taxon>
        <taxon>Gammaproteobacteria</taxon>
        <taxon>Alteromonadales</taxon>
        <taxon>Alteromonadaceae</taxon>
    </lineage>
</organism>
<dbReference type="SUPFAM" id="SSF56925">
    <property type="entry name" value="OMPA-like"/>
    <property type="match status" value="1"/>
</dbReference>
<dbReference type="GO" id="GO:0055085">
    <property type="term" value="P:transmembrane transport"/>
    <property type="evidence" value="ECO:0007669"/>
    <property type="project" value="TreeGrafter"/>
</dbReference>
<sequence>MAQKSGWFPEQYKYQWLYNLTREKSMKMLRKAARIAAIMVMPILIAIPAYAYEEGDWVLRVGVGIVEPDDSSGPISLDGSEIPNSGVSVDVDSQPALALTYMLTNNVGLEIIASAPFEHQITGEGEFSGLSIGSTKHLPPTLSLQYYFFEGTPRFQPYAGIGVNYTAFFSEDLDSQFESAIGTGDLSVDDSVGLSLQLGADYSINENWFANVAVWKMDLETTATIKLDAGPKVEVDVDVDPWVYMLTVGYKF</sequence>
<dbReference type="EMBL" id="AB728560">
    <property type="protein sequence ID" value="BBD49904.1"/>
    <property type="molecule type" value="Genomic_DNA"/>
</dbReference>
<keyword evidence="1" id="KW-0472">Membrane</keyword>
<reference evidence="2" key="1">
    <citation type="journal article" date="2019" name="Microbes Environ.">
        <title>Genetic and Physiological Characteristics of a Novel Marine Propylene-Assimilating Halieaceae Bacterium Isolated from Seawater and the Diversity of Its Alkene and Epoxide Metabolism Genes.</title>
        <authorList>
            <person name="Suzuki T."/>
            <person name="Yazawa T."/>
            <person name="Morishita N."/>
            <person name="Maruyama A."/>
            <person name="Fuse H."/>
        </authorList>
    </citation>
    <scope>NUCLEOTIDE SEQUENCE</scope>
    <source>
        <strain evidence="2">PE-TB08W</strain>
    </source>
</reference>
<evidence type="ECO:0000313" key="2">
    <source>
        <dbReference type="EMBL" id="BBD49904.1"/>
    </source>
</evidence>
<dbReference type="PANTHER" id="PTHR36920:SF1">
    <property type="entry name" value="OUTER MEMBRANE PROTEIN W"/>
    <property type="match status" value="1"/>
</dbReference>